<dbReference type="InterPro" id="IPR018060">
    <property type="entry name" value="HTH_AraC"/>
</dbReference>
<dbReference type="PANTHER" id="PTHR46796">
    <property type="entry name" value="HTH-TYPE TRANSCRIPTIONAL ACTIVATOR RHAS-RELATED"/>
    <property type="match status" value="1"/>
</dbReference>
<keyword evidence="3" id="KW-0804">Transcription</keyword>
<reference evidence="5 6" key="1">
    <citation type="submission" date="2019-01" db="EMBL/GenBank/DDBJ databases">
        <title>Ktedonosporobacter rubrisoli SCAWS-G2.</title>
        <authorList>
            <person name="Huang Y."/>
            <person name="Yan B."/>
        </authorList>
    </citation>
    <scope>NUCLEOTIDE SEQUENCE [LARGE SCALE GENOMIC DNA]</scope>
    <source>
        <strain evidence="5 6">SCAWS-G2</strain>
    </source>
</reference>
<evidence type="ECO:0000256" key="2">
    <source>
        <dbReference type="ARBA" id="ARBA00023125"/>
    </source>
</evidence>
<keyword evidence="1" id="KW-0805">Transcription regulation</keyword>
<dbReference type="Gene3D" id="1.10.10.60">
    <property type="entry name" value="Homeodomain-like"/>
    <property type="match status" value="2"/>
</dbReference>
<dbReference type="GO" id="GO:0043565">
    <property type="term" value="F:sequence-specific DNA binding"/>
    <property type="evidence" value="ECO:0007669"/>
    <property type="project" value="InterPro"/>
</dbReference>
<organism evidence="5 6">
    <name type="scientific">Ktedonosporobacter rubrisoli</name>
    <dbReference type="NCBI Taxonomy" id="2509675"/>
    <lineage>
        <taxon>Bacteria</taxon>
        <taxon>Bacillati</taxon>
        <taxon>Chloroflexota</taxon>
        <taxon>Ktedonobacteria</taxon>
        <taxon>Ktedonobacterales</taxon>
        <taxon>Ktedonosporobacteraceae</taxon>
        <taxon>Ktedonosporobacter</taxon>
    </lineage>
</organism>
<evidence type="ECO:0000313" key="5">
    <source>
        <dbReference type="EMBL" id="QBD77632.1"/>
    </source>
</evidence>
<sequence length="311" mass="35673">MKEMLSGMQHVPQSTSTHDFERYTITPPVLSSWRTGWQGIIVREFHEPREVESVLLPAVPDIHLVLVIQGSMYFESRAANSPWEAVSIHKGDLFLTPGGGEPYELRWHSQSSEPIQALHLHLSEGLFVRSAQQVADCDPAHLRLKELSGFQDPLLAHTGWALRWQLEQPTPGNHLYAETAAQMLIVHLLTHYLTTDIMVKPHIRRLTPRQMKRVTEYILAHLAQPITLEALAQQIGYSTYHFAQLFRETTGLSPHQFVLSKRLERARHLLAQTDLPLARITLEIGFQSQSHFTHTFKSHLGVTPRQYRQRF</sequence>
<dbReference type="GO" id="GO:0003700">
    <property type="term" value="F:DNA-binding transcription factor activity"/>
    <property type="evidence" value="ECO:0007669"/>
    <property type="project" value="InterPro"/>
</dbReference>
<dbReference type="InterPro" id="IPR020449">
    <property type="entry name" value="Tscrpt_reg_AraC-type_HTH"/>
</dbReference>
<dbReference type="PROSITE" id="PS00041">
    <property type="entry name" value="HTH_ARAC_FAMILY_1"/>
    <property type="match status" value="1"/>
</dbReference>
<dbReference type="InterPro" id="IPR050204">
    <property type="entry name" value="AraC_XylS_family_regulators"/>
</dbReference>
<dbReference type="KEGG" id="kbs:EPA93_17175"/>
<dbReference type="Pfam" id="PF12833">
    <property type="entry name" value="HTH_18"/>
    <property type="match status" value="1"/>
</dbReference>
<dbReference type="PANTHER" id="PTHR46796:SF6">
    <property type="entry name" value="ARAC SUBFAMILY"/>
    <property type="match status" value="1"/>
</dbReference>
<dbReference type="InterPro" id="IPR009057">
    <property type="entry name" value="Homeodomain-like_sf"/>
</dbReference>
<dbReference type="SUPFAM" id="SSF46689">
    <property type="entry name" value="Homeodomain-like"/>
    <property type="match status" value="2"/>
</dbReference>
<name>A0A4P6JR30_KTERU</name>
<feature type="domain" description="HTH araC/xylS-type" evidence="4">
    <location>
        <begin position="212"/>
        <end position="310"/>
    </location>
</feature>
<evidence type="ECO:0000259" key="4">
    <source>
        <dbReference type="PROSITE" id="PS01124"/>
    </source>
</evidence>
<dbReference type="Proteomes" id="UP000290365">
    <property type="component" value="Chromosome"/>
</dbReference>
<dbReference type="PRINTS" id="PR00032">
    <property type="entry name" value="HTHARAC"/>
</dbReference>
<evidence type="ECO:0000256" key="1">
    <source>
        <dbReference type="ARBA" id="ARBA00023015"/>
    </source>
</evidence>
<dbReference type="EMBL" id="CP035758">
    <property type="protein sequence ID" value="QBD77632.1"/>
    <property type="molecule type" value="Genomic_DNA"/>
</dbReference>
<dbReference type="OrthoDB" id="110167at2"/>
<keyword evidence="2" id="KW-0238">DNA-binding</keyword>
<evidence type="ECO:0000313" key="6">
    <source>
        <dbReference type="Proteomes" id="UP000290365"/>
    </source>
</evidence>
<evidence type="ECO:0000256" key="3">
    <source>
        <dbReference type="ARBA" id="ARBA00023163"/>
    </source>
</evidence>
<protein>
    <submittedName>
        <fullName evidence="5">AraC family transcriptional regulator</fullName>
    </submittedName>
</protein>
<gene>
    <name evidence="5" type="ORF">EPA93_17175</name>
</gene>
<accession>A0A4P6JR30</accession>
<dbReference type="PROSITE" id="PS01124">
    <property type="entry name" value="HTH_ARAC_FAMILY_2"/>
    <property type="match status" value="1"/>
</dbReference>
<proteinExistence type="predicted"/>
<keyword evidence="6" id="KW-1185">Reference proteome</keyword>
<dbReference type="AlphaFoldDB" id="A0A4P6JR30"/>
<dbReference type="InterPro" id="IPR018062">
    <property type="entry name" value="HTH_AraC-typ_CS"/>
</dbReference>
<dbReference type="SMART" id="SM00342">
    <property type="entry name" value="HTH_ARAC"/>
    <property type="match status" value="1"/>
</dbReference>